<accession>A0A1H7GNN2</accession>
<dbReference type="OrthoDB" id="9796786at2"/>
<dbReference type="STRING" id="407022.SAMN05661044_00145"/>
<keyword evidence="3" id="KW-1185">Reference proteome</keyword>
<dbReference type="Proteomes" id="UP000199421">
    <property type="component" value="Unassembled WGS sequence"/>
</dbReference>
<dbReference type="RefSeq" id="WP_093316689.1">
    <property type="nucleotide sequence ID" value="NZ_FOAF01000001.1"/>
</dbReference>
<protein>
    <recommendedName>
        <fullName evidence="1">HTH cro/C1-type domain-containing protein</fullName>
    </recommendedName>
</protein>
<evidence type="ECO:0000259" key="1">
    <source>
        <dbReference type="PROSITE" id="PS50943"/>
    </source>
</evidence>
<feature type="domain" description="HTH cro/C1-type" evidence="1">
    <location>
        <begin position="49"/>
        <end position="88"/>
    </location>
</feature>
<dbReference type="AlphaFoldDB" id="A0A1H7GNN2"/>
<reference evidence="3" key="1">
    <citation type="submission" date="2016-10" db="EMBL/GenBank/DDBJ databases">
        <authorList>
            <person name="Varghese N."/>
            <person name="Submissions S."/>
        </authorList>
    </citation>
    <scope>NUCLEOTIDE SEQUENCE [LARGE SCALE GENOMIC DNA]</scope>
    <source>
        <strain evidence="3">DSM 18733</strain>
    </source>
</reference>
<dbReference type="EMBL" id="FOAF01000001">
    <property type="protein sequence ID" value="SEK39763.1"/>
    <property type="molecule type" value="Genomic_DNA"/>
</dbReference>
<sequence length="404" mass="47798">MDKNNRHKDIDALLKKIFNEDSTVNYYPLQELFEQRLTYLDITKHQSLKILGIDHKTLNAILTGEAKKVDFVTILKLSDFLEISHEEIVNKYFQLVNETHNETISLAKRRSFIINNFNLPSLKKIGFIDSINDFDDIERRINSFFGYNSIFDHGKHRITAAFSSGKRTTNKENLTFWYAAACQSLERTPNPYEYDRDGLIDYFPQIRWHSLNVEKGLLLVAQALFKLGITLIFVPKFTTDLHLRGATLAYRDKPCIILTKYTKFYATMWFALIHELFHVLYDWEEIKTEKYHITGETDSMNINESEANNFARQYLFSDEKMNIIRAHINEPKYVKQFAEQNHVHPSIIYTFFNWDNEESNTYGKYDRYMPNFDNLLERFKASEFLDFIPVKQISKNRNVDIYSI</sequence>
<evidence type="ECO:0000313" key="3">
    <source>
        <dbReference type="Proteomes" id="UP000199421"/>
    </source>
</evidence>
<organism evidence="2 3">
    <name type="scientific">Olivibacter domesticus</name>
    <name type="common">Pseudosphingobacterium domesticum</name>
    <dbReference type="NCBI Taxonomy" id="407022"/>
    <lineage>
        <taxon>Bacteria</taxon>
        <taxon>Pseudomonadati</taxon>
        <taxon>Bacteroidota</taxon>
        <taxon>Sphingobacteriia</taxon>
        <taxon>Sphingobacteriales</taxon>
        <taxon>Sphingobacteriaceae</taxon>
        <taxon>Olivibacter</taxon>
    </lineage>
</organism>
<name>A0A1H7GNN2_OLID1</name>
<gene>
    <name evidence="2" type="ORF">SAMN05661044_00145</name>
</gene>
<dbReference type="PROSITE" id="PS50943">
    <property type="entry name" value="HTH_CROC1"/>
    <property type="match status" value="1"/>
</dbReference>
<evidence type="ECO:0000313" key="2">
    <source>
        <dbReference type="EMBL" id="SEK39763.1"/>
    </source>
</evidence>
<dbReference type="InterPro" id="IPR001387">
    <property type="entry name" value="Cro/C1-type_HTH"/>
</dbReference>
<proteinExistence type="predicted"/>